<keyword evidence="4" id="KW-1185">Reference proteome</keyword>
<feature type="transmembrane region" description="Helical" evidence="2">
    <location>
        <begin position="99"/>
        <end position="117"/>
    </location>
</feature>
<accession>X6LYX4</accession>
<organism evidence="3 4">
    <name type="scientific">Reticulomyxa filosa</name>
    <dbReference type="NCBI Taxonomy" id="46433"/>
    <lineage>
        <taxon>Eukaryota</taxon>
        <taxon>Sar</taxon>
        <taxon>Rhizaria</taxon>
        <taxon>Retaria</taxon>
        <taxon>Foraminifera</taxon>
        <taxon>Monothalamids</taxon>
        <taxon>Reticulomyxidae</taxon>
        <taxon>Reticulomyxa</taxon>
    </lineage>
</organism>
<feature type="region of interest" description="Disordered" evidence="1">
    <location>
        <begin position="175"/>
        <end position="233"/>
    </location>
</feature>
<name>X6LYX4_RETFI</name>
<dbReference type="AlphaFoldDB" id="X6LYX4"/>
<keyword evidence="2" id="KW-0812">Transmembrane</keyword>
<evidence type="ECO:0000256" key="2">
    <source>
        <dbReference type="SAM" id="Phobius"/>
    </source>
</evidence>
<keyword evidence="2" id="KW-1133">Transmembrane helix</keyword>
<evidence type="ECO:0000313" key="4">
    <source>
        <dbReference type="Proteomes" id="UP000023152"/>
    </source>
</evidence>
<reference evidence="3 4" key="1">
    <citation type="journal article" date="2013" name="Curr. Biol.">
        <title>The Genome of the Foraminiferan Reticulomyxa filosa.</title>
        <authorList>
            <person name="Glockner G."/>
            <person name="Hulsmann N."/>
            <person name="Schleicher M."/>
            <person name="Noegel A.A."/>
            <person name="Eichinger L."/>
            <person name="Gallinger C."/>
            <person name="Pawlowski J."/>
            <person name="Sierra R."/>
            <person name="Euteneuer U."/>
            <person name="Pillet L."/>
            <person name="Moustafa A."/>
            <person name="Platzer M."/>
            <person name="Groth M."/>
            <person name="Szafranski K."/>
            <person name="Schliwa M."/>
        </authorList>
    </citation>
    <scope>NUCLEOTIDE SEQUENCE [LARGE SCALE GENOMIC DNA]</scope>
</reference>
<evidence type="ECO:0000256" key="1">
    <source>
        <dbReference type="SAM" id="MobiDB-lite"/>
    </source>
</evidence>
<gene>
    <name evidence="3" type="ORF">RFI_31046</name>
</gene>
<feature type="compositionally biased region" description="Polar residues" evidence="1">
    <location>
        <begin position="175"/>
        <end position="187"/>
    </location>
</feature>
<protein>
    <submittedName>
        <fullName evidence="3">Uncharacterized protein</fullName>
    </submittedName>
</protein>
<dbReference type="EMBL" id="ASPP01027212">
    <property type="protein sequence ID" value="ETO06352.1"/>
    <property type="molecule type" value="Genomic_DNA"/>
</dbReference>
<feature type="compositionally biased region" description="Low complexity" evidence="1">
    <location>
        <begin position="195"/>
        <end position="205"/>
    </location>
</feature>
<proteinExistence type="predicted"/>
<comment type="caution">
    <text evidence="3">The sequence shown here is derived from an EMBL/GenBank/DDBJ whole genome shotgun (WGS) entry which is preliminary data.</text>
</comment>
<dbReference type="Proteomes" id="UP000023152">
    <property type="component" value="Unassembled WGS sequence"/>
</dbReference>
<sequence length="251" mass="29065">MKIPGKSTWVVLKVVFDGKHKKNMLMLSRSPSFHFTCSMHVPPCLAQHNTYPNDYPYVHHTNPFENNIADYSSHSNINANATALWVHPVVVLNASVDTLFIPLHFLIFFGSTSIHIHKTVIHYTFFFMYLLMHPSFFHLLETFIYPHIAKKNKKKKKKKKDKDFPLTEKRANESTIVESTHSLNEQLQSKRKRPLQLQSQSSSQPQPYPVFRKSDRIKNNPSNGFALRGDGNEREQAMKSLMYSNDIDFGC</sequence>
<evidence type="ECO:0000313" key="3">
    <source>
        <dbReference type="EMBL" id="ETO06352.1"/>
    </source>
</evidence>
<keyword evidence="2" id="KW-0472">Membrane</keyword>
<feature type="transmembrane region" description="Helical" evidence="2">
    <location>
        <begin position="123"/>
        <end position="148"/>
    </location>
</feature>